<dbReference type="Proteomes" id="UP000748752">
    <property type="component" value="Unassembled WGS sequence"/>
</dbReference>
<dbReference type="Gene3D" id="3.40.30.10">
    <property type="entry name" value="Glutaredoxin"/>
    <property type="match status" value="1"/>
</dbReference>
<name>A0ABS1CJT0_9GAMM</name>
<evidence type="ECO:0000313" key="3">
    <source>
        <dbReference type="Proteomes" id="UP000748752"/>
    </source>
</evidence>
<dbReference type="InterPro" id="IPR036249">
    <property type="entry name" value="Thioredoxin-like_sf"/>
</dbReference>
<sequence length="186" mass="20256">MPTPASDLRPHIDRRRRQMLLALAAAPTLVPGLTSAGRRGLQWLDPRPSAPALLLRAADGTLYDRSAVSGRVLIVNFWSIWCRPCREEMPALQRLHSRFGDKGLAVWGVAVGDAPESVAEFGSTQGLRFPLLPDPERETLATWDVSALPTTAVVDKRGRIAFRVIGDAAWDKPPLSDHVAALVQGP</sequence>
<protein>
    <recommendedName>
        <fullName evidence="1">Thioredoxin domain-containing protein</fullName>
    </recommendedName>
</protein>
<dbReference type="PANTHER" id="PTHR42852:SF13">
    <property type="entry name" value="PROTEIN DIPZ"/>
    <property type="match status" value="1"/>
</dbReference>
<evidence type="ECO:0000259" key="1">
    <source>
        <dbReference type="PROSITE" id="PS51352"/>
    </source>
</evidence>
<dbReference type="PANTHER" id="PTHR42852">
    <property type="entry name" value="THIOL:DISULFIDE INTERCHANGE PROTEIN DSBE"/>
    <property type="match status" value="1"/>
</dbReference>
<dbReference type="CDD" id="cd02966">
    <property type="entry name" value="TlpA_like_family"/>
    <property type="match status" value="1"/>
</dbReference>
<dbReference type="EMBL" id="NRRV01000039">
    <property type="protein sequence ID" value="MBK1632082.1"/>
    <property type="molecule type" value="Genomic_DNA"/>
</dbReference>
<dbReference type="InterPro" id="IPR013766">
    <property type="entry name" value="Thioredoxin_domain"/>
</dbReference>
<feature type="domain" description="Thioredoxin" evidence="1">
    <location>
        <begin position="44"/>
        <end position="184"/>
    </location>
</feature>
<dbReference type="InterPro" id="IPR050553">
    <property type="entry name" value="Thioredoxin_ResA/DsbE_sf"/>
</dbReference>
<evidence type="ECO:0000313" key="2">
    <source>
        <dbReference type="EMBL" id="MBK1632082.1"/>
    </source>
</evidence>
<dbReference type="SUPFAM" id="SSF52833">
    <property type="entry name" value="Thioredoxin-like"/>
    <property type="match status" value="1"/>
</dbReference>
<dbReference type="InterPro" id="IPR000866">
    <property type="entry name" value="AhpC/TSA"/>
</dbReference>
<organism evidence="2 3">
    <name type="scientific">Thiohalocapsa halophila</name>
    <dbReference type="NCBI Taxonomy" id="69359"/>
    <lineage>
        <taxon>Bacteria</taxon>
        <taxon>Pseudomonadati</taxon>
        <taxon>Pseudomonadota</taxon>
        <taxon>Gammaproteobacteria</taxon>
        <taxon>Chromatiales</taxon>
        <taxon>Chromatiaceae</taxon>
        <taxon>Thiohalocapsa</taxon>
    </lineage>
</organism>
<dbReference type="PROSITE" id="PS51352">
    <property type="entry name" value="THIOREDOXIN_2"/>
    <property type="match status" value="1"/>
</dbReference>
<dbReference type="Pfam" id="PF00578">
    <property type="entry name" value="AhpC-TSA"/>
    <property type="match status" value="1"/>
</dbReference>
<accession>A0ABS1CJT0</accession>
<comment type="caution">
    <text evidence="2">The sequence shown here is derived from an EMBL/GenBank/DDBJ whole genome shotgun (WGS) entry which is preliminary data.</text>
</comment>
<reference evidence="2 3" key="1">
    <citation type="journal article" date="2020" name="Microorganisms">
        <title>Osmotic Adaptation and Compatible Solute Biosynthesis of Phototrophic Bacteria as Revealed from Genome Analyses.</title>
        <authorList>
            <person name="Imhoff J.F."/>
            <person name="Rahn T."/>
            <person name="Kunzel S."/>
            <person name="Keller A."/>
            <person name="Neulinger S.C."/>
        </authorList>
    </citation>
    <scope>NUCLEOTIDE SEQUENCE [LARGE SCALE GENOMIC DNA]</scope>
    <source>
        <strain evidence="2 3">DSM 6210</strain>
    </source>
</reference>
<gene>
    <name evidence="2" type="ORF">CKO31_15315</name>
</gene>
<proteinExistence type="predicted"/>
<keyword evidence="3" id="KW-1185">Reference proteome</keyword>